<dbReference type="RefSeq" id="WP_345036028.1">
    <property type="nucleotide sequence ID" value="NZ_BAAAYL010000001.1"/>
</dbReference>
<evidence type="ECO:0000256" key="1">
    <source>
        <dbReference type="SAM" id="MobiDB-lite"/>
    </source>
</evidence>
<name>A0ABP6S9M1_9ACTN</name>
<dbReference type="EMBL" id="BAAAYL010000001">
    <property type="protein sequence ID" value="GAA3371240.1"/>
    <property type="molecule type" value="Genomic_DNA"/>
</dbReference>
<organism evidence="2 3">
    <name type="scientific">Streptomyces sannanensis</name>
    <dbReference type="NCBI Taxonomy" id="285536"/>
    <lineage>
        <taxon>Bacteria</taxon>
        <taxon>Bacillati</taxon>
        <taxon>Actinomycetota</taxon>
        <taxon>Actinomycetes</taxon>
        <taxon>Kitasatosporales</taxon>
        <taxon>Streptomycetaceae</taxon>
        <taxon>Streptomyces</taxon>
    </lineage>
</organism>
<proteinExistence type="predicted"/>
<keyword evidence="3" id="KW-1185">Reference proteome</keyword>
<evidence type="ECO:0000313" key="2">
    <source>
        <dbReference type="EMBL" id="GAA3371240.1"/>
    </source>
</evidence>
<reference evidence="3" key="1">
    <citation type="journal article" date="2019" name="Int. J. Syst. Evol. Microbiol.">
        <title>The Global Catalogue of Microorganisms (GCM) 10K type strain sequencing project: providing services to taxonomists for standard genome sequencing and annotation.</title>
        <authorList>
            <consortium name="The Broad Institute Genomics Platform"/>
            <consortium name="The Broad Institute Genome Sequencing Center for Infectious Disease"/>
            <person name="Wu L."/>
            <person name="Ma J."/>
        </authorList>
    </citation>
    <scope>NUCLEOTIDE SEQUENCE [LARGE SCALE GENOMIC DNA]</scope>
    <source>
        <strain evidence="3">JCM 9651</strain>
    </source>
</reference>
<dbReference type="Pfam" id="PF19711">
    <property type="entry name" value="DUF6207"/>
    <property type="match status" value="1"/>
</dbReference>
<evidence type="ECO:0008006" key="4">
    <source>
        <dbReference type="Google" id="ProtNLM"/>
    </source>
</evidence>
<comment type="caution">
    <text evidence="2">The sequence shown here is derived from an EMBL/GenBank/DDBJ whole genome shotgun (WGS) entry which is preliminary data.</text>
</comment>
<feature type="compositionally biased region" description="Basic and acidic residues" evidence="1">
    <location>
        <begin position="62"/>
        <end position="84"/>
    </location>
</feature>
<evidence type="ECO:0000313" key="3">
    <source>
        <dbReference type="Proteomes" id="UP001499990"/>
    </source>
</evidence>
<dbReference type="InterPro" id="IPR045775">
    <property type="entry name" value="DUF6207"/>
</dbReference>
<protein>
    <recommendedName>
        <fullName evidence="4">Acyl-CoA carboxylase subunit epsilon</fullName>
    </recommendedName>
</protein>
<accession>A0ABP6S9M1</accession>
<sequence length="105" mass="11337">MPIMTHNDESRPGLIQVEINGADEETVLRAAQQIAGLWLSSGPGRVRRVPGEDGVRVTVWADTHRTREEGGLDIDMPHPAEPGDKAGWGEQSTSSQQGGLGLDQR</sequence>
<feature type="region of interest" description="Disordered" evidence="1">
    <location>
        <begin position="62"/>
        <end position="105"/>
    </location>
</feature>
<gene>
    <name evidence="2" type="ORF">GCM10020367_21100</name>
</gene>
<dbReference type="Proteomes" id="UP001499990">
    <property type="component" value="Unassembled WGS sequence"/>
</dbReference>